<protein>
    <recommendedName>
        <fullName evidence="8">EF-hand domain-containing protein</fullName>
    </recommendedName>
</protein>
<organism evidence="9 10">
    <name type="scientific">Marmota monax</name>
    <name type="common">Woodchuck</name>
    <dbReference type="NCBI Taxonomy" id="9995"/>
    <lineage>
        <taxon>Eukaryota</taxon>
        <taxon>Metazoa</taxon>
        <taxon>Chordata</taxon>
        <taxon>Craniata</taxon>
        <taxon>Vertebrata</taxon>
        <taxon>Euteleostomi</taxon>
        <taxon>Mammalia</taxon>
        <taxon>Eutheria</taxon>
        <taxon>Euarchontoglires</taxon>
        <taxon>Glires</taxon>
        <taxon>Rodentia</taxon>
        <taxon>Sciuromorpha</taxon>
        <taxon>Sciuridae</taxon>
        <taxon>Xerinae</taxon>
        <taxon>Marmotini</taxon>
        <taxon>Marmota</taxon>
    </lineage>
</organism>
<gene>
    <name evidence="9" type="ORF">GHT09_018491</name>
</gene>
<keyword evidence="6" id="KW-0106">Calcium</keyword>
<dbReference type="EMBL" id="WJEC01007552">
    <property type="protein sequence ID" value="KAF7470156.1"/>
    <property type="molecule type" value="Genomic_DNA"/>
</dbReference>
<sequence length="378" mass="41676">MDEIHKPVLQAHSPSNDCEFLHGCELCSALGCQRKAQEVEGKQTIAARLPTHLCIHTPTQSTGHSSEEDSYHGFCPRGPSKSGSQTHGGCFHLALCCPVIAVLVNRAGSGRHDIQGIEYEVNSNFTKSFHLIPGHYVVVPSAPREKTEYLLRIFLKMPDSDRISSNNFDLRELKGLDIDATQLQNLLNQELLTGDTFSLDECRSIVALMDLKVDGRLDQEEFGRLWKRLVHCQHVFQNIRMNSGVLLSSNLGKAIENTGIFVSSELLDLMTLRYSDSMGRVTFPSLVCFLMRLEAMAKTFRNLSKDGKGLYLTEMEVGGTSVRDSVQAAVGQVDHGLDLSYRQGKAGGECSVRDFENSGIFPSIGGTWCDGAHQPCSP</sequence>
<evidence type="ECO:0000256" key="6">
    <source>
        <dbReference type="ARBA" id="ARBA00022837"/>
    </source>
</evidence>
<dbReference type="InterPro" id="IPR002048">
    <property type="entry name" value="EF_hand_dom"/>
</dbReference>
<dbReference type="FunFam" id="1.10.238.10:FF:000175">
    <property type="entry name" value="Calpain 14"/>
    <property type="match status" value="1"/>
</dbReference>
<feature type="domain" description="EF-hand" evidence="8">
    <location>
        <begin position="197"/>
        <end position="232"/>
    </location>
</feature>
<dbReference type="Proteomes" id="UP000662637">
    <property type="component" value="Unassembled WGS sequence"/>
</dbReference>
<dbReference type="GO" id="GO:0005737">
    <property type="term" value="C:cytoplasm"/>
    <property type="evidence" value="ECO:0007669"/>
    <property type="project" value="UniProtKB-SubCell"/>
</dbReference>
<evidence type="ECO:0000313" key="9">
    <source>
        <dbReference type="EMBL" id="KAF7470156.1"/>
    </source>
</evidence>
<keyword evidence="3" id="KW-0963">Cytoplasm</keyword>
<evidence type="ECO:0000256" key="4">
    <source>
        <dbReference type="ARBA" id="ARBA00022723"/>
    </source>
</evidence>
<dbReference type="GO" id="GO:0005509">
    <property type="term" value="F:calcium ion binding"/>
    <property type="evidence" value="ECO:0007669"/>
    <property type="project" value="InterPro"/>
</dbReference>
<accession>A0A834Q102</accession>
<dbReference type="Gene3D" id="1.10.238.10">
    <property type="entry name" value="EF-hand"/>
    <property type="match status" value="1"/>
</dbReference>
<dbReference type="InterPro" id="IPR036213">
    <property type="entry name" value="Calpain_III_sf"/>
</dbReference>
<evidence type="ECO:0000259" key="8">
    <source>
        <dbReference type="PROSITE" id="PS50222"/>
    </source>
</evidence>
<keyword evidence="4" id="KW-0479">Metal-binding</keyword>
<evidence type="ECO:0000256" key="3">
    <source>
        <dbReference type="ARBA" id="ARBA00022490"/>
    </source>
</evidence>
<dbReference type="PANTHER" id="PTHR46735:SF3">
    <property type="entry name" value="CALPAIN SMALL SUBUNIT 1-RELATED"/>
    <property type="match status" value="1"/>
</dbReference>
<dbReference type="SUPFAM" id="SSF47473">
    <property type="entry name" value="EF-hand"/>
    <property type="match status" value="1"/>
</dbReference>
<dbReference type="InterPro" id="IPR011992">
    <property type="entry name" value="EF-hand-dom_pair"/>
</dbReference>
<dbReference type="GO" id="GO:0012505">
    <property type="term" value="C:endomembrane system"/>
    <property type="evidence" value="ECO:0007669"/>
    <property type="project" value="UniProtKB-SubCell"/>
</dbReference>
<dbReference type="PANTHER" id="PTHR46735">
    <property type="entry name" value="CALPAIN, SMALL SUBUNIT 1 A-RELATED"/>
    <property type="match status" value="1"/>
</dbReference>
<dbReference type="AlphaFoldDB" id="A0A834Q102"/>
<evidence type="ECO:0000256" key="5">
    <source>
        <dbReference type="ARBA" id="ARBA00022737"/>
    </source>
</evidence>
<evidence type="ECO:0000256" key="7">
    <source>
        <dbReference type="ARBA" id="ARBA00023136"/>
    </source>
</evidence>
<dbReference type="Pfam" id="PF21875">
    <property type="entry name" value="CAPN13-like_C_EFh"/>
    <property type="match status" value="1"/>
</dbReference>
<name>A0A834Q102_MARMO</name>
<keyword evidence="5" id="KW-0677">Repeat</keyword>
<reference evidence="9" key="1">
    <citation type="submission" date="2020-08" db="EMBL/GenBank/DDBJ databases">
        <authorList>
            <person name="Shumante A."/>
            <person name="Zimin A.V."/>
            <person name="Puiu D."/>
            <person name="Salzberg S.L."/>
        </authorList>
    </citation>
    <scope>NUCLEOTIDE SEQUENCE</scope>
    <source>
        <strain evidence="9">WC2-LM</strain>
        <tissue evidence="9">Liver</tissue>
    </source>
</reference>
<keyword evidence="7" id="KW-0472">Membrane</keyword>
<dbReference type="InterPro" id="IPR054069">
    <property type="entry name" value="CAPN3/13-like_C_EFh"/>
</dbReference>
<evidence type="ECO:0000256" key="1">
    <source>
        <dbReference type="ARBA" id="ARBA00004308"/>
    </source>
</evidence>
<comment type="subcellular location">
    <subcellularLocation>
        <location evidence="2">Cytoplasm</location>
    </subcellularLocation>
    <subcellularLocation>
        <location evidence="1">Endomembrane system</location>
    </subcellularLocation>
</comment>
<dbReference type="SUPFAM" id="SSF49758">
    <property type="entry name" value="Calpain large subunit, middle domain (domain III)"/>
    <property type="match status" value="1"/>
</dbReference>
<dbReference type="PROSITE" id="PS50222">
    <property type="entry name" value="EF_HAND_2"/>
    <property type="match status" value="1"/>
</dbReference>
<proteinExistence type="predicted"/>
<evidence type="ECO:0000256" key="2">
    <source>
        <dbReference type="ARBA" id="ARBA00004496"/>
    </source>
</evidence>
<comment type="caution">
    <text evidence="9">The sequence shown here is derived from an EMBL/GenBank/DDBJ whole genome shotgun (WGS) entry which is preliminary data.</text>
</comment>
<evidence type="ECO:0000313" key="10">
    <source>
        <dbReference type="Proteomes" id="UP000662637"/>
    </source>
</evidence>